<evidence type="ECO:0000256" key="1">
    <source>
        <dbReference type="ARBA" id="ARBA00000971"/>
    </source>
</evidence>
<dbReference type="GO" id="GO:0003755">
    <property type="term" value="F:peptidyl-prolyl cis-trans isomerase activity"/>
    <property type="evidence" value="ECO:0007669"/>
    <property type="project" value="UniProtKB-EC"/>
</dbReference>
<dbReference type="InterPro" id="IPR050245">
    <property type="entry name" value="PrsA_foldase"/>
</dbReference>
<evidence type="ECO:0000256" key="7">
    <source>
        <dbReference type="ARBA" id="ARBA00031484"/>
    </source>
</evidence>
<feature type="chain" id="PRO_5045960252" description="Parvulin-like PPIase" evidence="9">
    <location>
        <begin position="25"/>
        <end position="281"/>
    </location>
</feature>
<comment type="caution">
    <text evidence="11">The sequence shown here is derived from an EMBL/GenBank/DDBJ whole genome shotgun (WGS) entry which is preliminary data.</text>
</comment>
<dbReference type="PANTHER" id="PTHR47245">
    <property type="entry name" value="PEPTIDYLPROLYL ISOMERASE"/>
    <property type="match status" value="1"/>
</dbReference>
<dbReference type="InterPro" id="IPR023058">
    <property type="entry name" value="PPIase_PpiC_CS"/>
</dbReference>
<evidence type="ECO:0000256" key="8">
    <source>
        <dbReference type="PROSITE-ProRule" id="PRU00278"/>
    </source>
</evidence>
<dbReference type="RefSeq" id="WP_310457341.1">
    <property type="nucleotide sequence ID" value="NZ_JAVKPH010000010.1"/>
</dbReference>
<evidence type="ECO:0000313" key="12">
    <source>
        <dbReference type="Proteomes" id="UP001247754"/>
    </source>
</evidence>
<feature type="domain" description="PpiC" evidence="10">
    <location>
        <begin position="133"/>
        <end position="223"/>
    </location>
</feature>
<evidence type="ECO:0000256" key="3">
    <source>
        <dbReference type="ARBA" id="ARBA00013194"/>
    </source>
</evidence>
<keyword evidence="5 8" id="KW-0697">Rotamase</keyword>
<sequence length="281" mass="29561">MARQAGIGATLAVALAITAGTARAEGADRVLASVNGTDITLGHVAVMLDQLPAEYKALPDEVLFKGILDQLIQQTALAQSAEGKTNARDDVALENERRAYLSTVALRAAIDGAVTEDAIAAAYKERYAEAAPQTEYSAAHILVETEDEAKKLKADLDGGADFAELAKVHSKDPGSGAGGGDLGWFGLGMMIKPFEDAVVAMEPGQVSDPLQTQFGWHIIKLNETRLAAVPPLEDVREELAEGIEGAAVEALVADLTGAANIERKDEGIDPALMRDQTLFAN</sequence>
<evidence type="ECO:0000256" key="6">
    <source>
        <dbReference type="ARBA" id="ARBA00030642"/>
    </source>
</evidence>
<dbReference type="InterPro" id="IPR027304">
    <property type="entry name" value="Trigger_fact/SurA_dom_sf"/>
</dbReference>
<dbReference type="PROSITE" id="PS01096">
    <property type="entry name" value="PPIC_PPIASE_1"/>
    <property type="match status" value="1"/>
</dbReference>
<feature type="signal peptide" evidence="9">
    <location>
        <begin position="1"/>
        <end position="24"/>
    </location>
</feature>
<protein>
    <recommendedName>
        <fullName evidence="4">Parvulin-like PPIase</fullName>
        <ecNumber evidence="3">5.2.1.8</ecNumber>
    </recommendedName>
    <alternativeName>
        <fullName evidence="6">Peptidyl-prolyl cis-trans isomerase plp</fullName>
    </alternativeName>
    <alternativeName>
        <fullName evidence="7">Rotamase plp</fullName>
    </alternativeName>
</protein>
<dbReference type="EC" id="5.2.1.8" evidence="3"/>
<evidence type="ECO:0000256" key="5">
    <source>
        <dbReference type="ARBA" id="ARBA00023110"/>
    </source>
</evidence>
<dbReference type="InterPro" id="IPR000297">
    <property type="entry name" value="PPIase_PpiC"/>
</dbReference>
<evidence type="ECO:0000256" key="4">
    <source>
        <dbReference type="ARBA" id="ARBA00018370"/>
    </source>
</evidence>
<gene>
    <name evidence="11" type="ORF">RGD00_10850</name>
</gene>
<dbReference type="Gene3D" id="3.10.50.40">
    <property type="match status" value="1"/>
</dbReference>
<dbReference type="Pfam" id="PF00639">
    <property type="entry name" value="Rotamase"/>
    <property type="match status" value="1"/>
</dbReference>
<evidence type="ECO:0000313" key="11">
    <source>
        <dbReference type="EMBL" id="MDR5653106.1"/>
    </source>
</evidence>
<keyword evidence="12" id="KW-1185">Reference proteome</keyword>
<dbReference type="SUPFAM" id="SSF54534">
    <property type="entry name" value="FKBP-like"/>
    <property type="match status" value="1"/>
</dbReference>
<comment type="similarity">
    <text evidence="2">Belongs to the PpiC/parvulin rotamase family.</text>
</comment>
<dbReference type="PANTHER" id="PTHR47245:SF2">
    <property type="entry name" value="PEPTIDYL-PROLYL CIS-TRANS ISOMERASE HP_0175-RELATED"/>
    <property type="match status" value="1"/>
</dbReference>
<comment type="catalytic activity">
    <reaction evidence="1">
        <text>[protein]-peptidylproline (omega=180) = [protein]-peptidylproline (omega=0)</text>
        <dbReference type="Rhea" id="RHEA:16237"/>
        <dbReference type="Rhea" id="RHEA-COMP:10747"/>
        <dbReference type="Rhea" id="RHEA-COMP:10748"/>
        <dbReference type="ChEBI" id="CHEBI:83833"/>
        <dbReference type="ChEBI" id="CHEBI:83834"/>
        <dbReference type="EC" id="5.2.1.8"/>
    </reaction>
</comment>
<dbReference type="Proteomes" id="UP001247754">
    <property type="component" value="Unassembled WGS sequence"/>
</dbReference>
<keyword evidence="9" id="KW-0732">Signal</keyword>
<dbReference type="Gene3D" id="1.10.8.1040">
    <property type="match status" value="1"/>
</dbReference>
<keyword evidence="8 11" id="KW-0413">Isomerase</keyword>
<dbReference type="InterPro" id="IPR046357">
    <property type="entry name" value="PPIase_dom_sf"/>
</dbReference>
<evidence type="ECO:0000256" key="9">
    <source>
        <dbReference type="SAM" id="SignalP"/>
    </source>
</evidence>
<dbReference type="SUPFAM" id="SSF109998">
    <property type="entry name" value="Triger factor/SurA peptide-binding domain-like"/>
    <property type="match status" value="1"/>
</dbReference>
<evidence type="ECO:0000259" key="10">
    <source>
        <dbReference type="PROSITE" id="PS50198"/>
    </source>
</evidence>
<accession>A0ABU1F8C0</accession>
<dbReference type="PROSITE" id="PS50198">
    <property type="entry name" value="PPIC_PPIASE_2"/>
    <property type="match status" value="1"/>
</dbReference>
<proteinExistence type="inferred from homology"/>
<organism evidence="11 12">
    <name type="scientific">Ruixingdingia sedimenti</name>
    <dbReference type="NCBI Taxonomy" id="3073604"/>
    <lineage>
        <taxon>Bacteria</taxon>
        <taxon>Pseudomonadati</taxon>
        <taxon>Pseudomonadota</taxon>
        <taxon>Alphaproteobacteria</taxon>
        <taxon>Rhodobacterales</taxon>
        <taxon>Paracoccaceae</taxon>
        <taxon>Ruixingdingia</taxon>
    </lineage>
</organism>
<reference evidence="11 12" key="1">
    <citation type="submission" date="2023-09" db="EMBL/GenBank/DDBJ databases">
        <title>Xinfangfangia sedmenti sp. nov., isolated the sedment.</title>
        <authorList>
            <person name="Xu L."/>
        </authorList>
    </citation>
    <scope>NUCLEOTIDE SEQUENCE [LARGE SCALE GENOMIC DNA]</scope>
    <source>
        <strain evidence="11 12">LG-4</strain>
    </source>
</reference>
<evidence type="ECO:0000256" key="2">
    <source>
        <dbReference type="ARBA" id="ARBA00007656"/>
    </source>
</evidence>
<name>A0ABU1F8C0_9RHOB</name>
<dbReference type="EMBL" id="JAVKPH010000010">
    <property type="protein sequence ID" value="MDR5653106.1"/>
    <property type="molecule type" value="Genomic_DNA"/>
</dbReference>